<dbReference type="EMBL" id="JAUYVI010000001">
    <property type="protein sequence ID" value="MDQ7246446.1"/>
    <property type="molecule type" value="Genomic_DNA"/>
</dbReference>
<dbReference type="RefSeq" id="WP_379953837.1">
    <property type="nucleotide sequence ID" value="NZ_JAUYVI010000001.1"/>
</dbReference>
<evidence type="ECO:0000313" key="2">
    <source>
        <dbReference type="Proteomes" id="UP001230156"/>
    </source>
</evidence>
<dbReference type="InterPro" id="IPR012659">
    <property type="entry name" value="CHP02444"/>
</dbReference>
<dbReference type="NCBIfam" id="TIGR02444">
    <property type="entry name" value="TIGR02444 family protein"/>
    <property type="match status" value="1"/>
</dbReference>
<keyword evidence="2" id="KW-1185">Reference proteome</keyword>
<proteinExistence type="predicted"/>
<dbReference type="Pfam" id="PF09523">
    <property type="entry name" value="DUF2390"/>
    <property type="match status" value="1"/>
</dbReference>
<accession>A0ABU0YHC0</accession>
<organism evidence="1 2">
    <name type="scientific">Dongia sedimenti</name>
    <dbReference type="NCBI Taxonomy" id="3064282"/>
    <lineage>
        <taxon>Bacteria</taxon>
        <taxon>Pseudomonadati</taxon>
        <taxon>Pseudomonadota</taxon>
        <taxon>Alphaproteobacteria</taxon>
        <taxon>Rhodospirillales</taxon>
        <taxon>Dongiaceae</taxon>
        <taxon>Dongia</taxon>
    </lineage>
</organism>
<dbReference type="Proteomes" id="UP001230156">
    <property type="component" value="Unassembled WGS sequence"/>
</dbReference>
<sequence length="167" mass="18015">MTRLDPGAFWEFSLAYYSRERVSAACLSLQNRRGADVNILLFCCWLATLGLKVEPAGLHAANAAVEAWRRDVLEPLRGARRAVAEQFPELAKSDRQAIKHGVLSVELECERVAQEKIAQAATGVGPADEGATPLQIASAALEAYLDMIVGTPDEQDAADLAALLEPL</sequence>
<comment type="caution">
    <text evidence="1">The sequence shown here is derived from an EMBL/GenBank/DDBJ whole genome shotgun (WGS) entry which is preliminary data.</text>
</comment>
<reference evidence="2" key="1">
    <citation type="submission" date="2023-08" db="EMBL/GenBank/DDBJ databases">
        <title>Rhodospirillaceae gen. nov., a novel taxon isolated from the Yangtze River Yuezi River estuary sludge.</title>
        <authorList>
            <person name="Ruan L."/>
        </authorList>
    </citation>
    <scope>NUCLEOTIDE SEQUENCE [LARGE SCALE GENOMIC DNA]</scope>
    <source>
        <strain evidence="2">R-7</strain>
    </source>
</reference>
<gene>
    <name evidence="1" type="ORF">Q8A70_02155</name>
</gene>
<name>A0ABU0YHC0_9PROT</name>
<protein>
    <submittedName>
        <fullName evidence="1">TIGR02444 family protein</fullName>
    </submittedName>
</protein>
<evidence type="ECO:0000313" key="1">
    <source>
        <dbReference type="EMBL" id="MDQ7246446.1"/>
    </source>
</evidence>